<dbReference type="Gene3D" id="3.40.50.740">
    <property type="match status" value="1"/>
</dbReference>
<dbReference type="Gene3D" id="2.20.25.90">
    <property type="entry name" value="ADC-like domains"/>
    <property type="match status" value="1"/>
</dbReference>
<dbReference type="InterPro" id="IPR006656">
    <property type="entry name" value="Mopterin_OxRdtase"/>
</dbReference>
<dbReference type="SUPFAM" id="SSF53706">
    <property type="entry name" value="Formate dehydrogenase/DMSO reductase, domains 1-3"/>
    <property type="match status" value="1"/>
</dbReference>
<keyword evidence="1" id="KW-0004">4Fe-4S</keyword>
<dbReference type="SUPFAM" id="SSF50692">
    <property type="entry name" value="ADC-like"/>
    <property type="match status" value="1"/>
</dbReference>
<evidence type="ECO:0000256" key="2">
    <source>
        <dbReference type="ARBA" id="ARBA00022723"/>
    </source>
</evidence>
<evidence type="ECO:0000256" key="4">
    <source>
        <dbReference type="ARBA" id="ARBA00023014"/>
    </source>
</evidence>
<keyword evidence="4" id="KW-0411">Iron-sulfur</keyword>
<dbReference type="RefSeq" id="WP_394841171.1">
    <property type="nucleotide sequence ID" value="NZ_CP089982.1"/>
</dbReference>
<accession>A0ABZ2JVQ8</accession>
<evidence type="ECO:0000313" key="6">
    <source>
        <dbReference type="EMBL" id="WXA90557.1"/>
    </source>
</evidence>
<evidence type="ECO:0000256" key="3">
    <source>
        <dbReference type="ARBA" id="ARBA00023004"/>
    </source>
</evidence>
<gene>
    <name evidence="6" type="ORF">LZC95_29385</name>
</gene>
<dbReference type="SMART" id="SM00926">
    <property type="entry name" value="Molybdop_Fe4S4"/>
    <property type="match status" value="1"/>
</dbReference>
<dbReference type="CDD" id="cd00508">
    <property type="entry name" value="MopB_CT_Fdh-Nap-like"/>
    <property type="match status" value="1"/>
</dbReference>
<feature type="domain" description="4Fe-4S Mo/W bis-MGD-type" evidence="5">
    <location>
        <begin position="34"/>
        <end position="90"/>
    </location>
</feature>
<dbReference type="InterPro" id="IPR050123">
    <property type="entry name" value="Prok_molybdopt-oxidoreductase"/>
</dbReference>
<dbReference type="InterPro" id="IPR006657">
    <property type="entry name" value="MoPterin_dinucl-bd_dom"/>
</dbReference>
<dbReference type="Pfam" id="PF01568">
    <property type="entry name" value="Molydop_binding"/>
    <property type="match status" value="1"/>
</dbReference>
<evidence type="ECO:0000256" key="1">
    <source>
        <dbReference type="ARBA" id="ARBA00022485"/>
    </source>
</evidence>
<evidence type="ECO:0000259" key="5">
    <source>
        <dbReference type="PROSITE" id="PS51669"/>
    </source>
</evidence>
<keyword evidence="2" id="KW-0479">Metal-binding</keyword>
<dbReference type="Gene3D" id="3.40.228.10">
    <property type="entry name" value="Dimethylsulfoxide Reductase, domain 2"/>
    <property type="match status" value="1"/>
</dbReference>
<sequence length="740" mass="82388">MAKLPTSVPLLVDRFGPHTHTIPPGGWTSAEEPDRTVKTHCCFCGQQCGIQLKVKDNKVVGFEPWQDFPFNLGKLCPKGVKRYLQGDHPDRLLTPLERVQGEGFRRIDWNKALDRTAEAIRRIQQEHGHDAFAVLTGASLTNEKAYLMGKFARVALRTANIDYNGRLCMVSAAAASKKILGYDRAANPWSDIRKSKCILVAGANVAECAPITTEYLWSAREAGAKIIVLDPRMTPIARTVDLYIPVRSGGDIGIFNGMLHVMIERGWIDRDFIAKHTTGFEEVERAVRKYTPEYASKIAGVPASMIVRAAEMWGPAESSFLLHSRGIEHHTKGVENCMAAINLVVATGRIGREGSGYAMITGQGNGQGAREQGQKCDQLPGHRDIENPEHREHMANVWGVLESSIPHKGLSALEIFEAAHARKIRGMILLSFNPMVSLPDQRFIREAIERLEFFAVIDFFLSETARFADIVFPGSLMEEDEGTTTSAEGRVVHHRQVVDPPGEARQDWKIICDLATRLGPKDKFAFASPKEIFDELRQASRGGASDYYGITWEKIDEQKGVFWPCPELDHPGTPRLYEGGRFAHPDGKAHFQAVEWRPAAEEPDEEYPITLTSGRVVAHYLSGNQTRRIGALVKQTPQPYCEMHPRLAEKLSVAEGDFVRVESRRGSTTLRALIVKTIRPDHVFVPYHWPLERSVNNCTIRAIDPVSKIPEFKICAVRVAKAAPPSDDHVKLAPEAGGLR</sequence>
<dbReference type="InterPro" id="IPR009010">
    <property type="entry name" value="Asp_de-COase-like_dom_sf"/>
</dbReference>
<reference evidence="6 7" key="1">
    <citation type="submission" date="2021-12" db="EMBL/GenBank/DDBJ databases">
        <title>Discovery of the Pendulisporaceae a myxobacterial family with distinct sporulation behavior and unique specialized metabolism.</title>
        <authorList>
            <person name="Garcia R."/>
            <person name="Popoff A."/>
            <person name="Bader C.D."/>
            <person name="Loehr J."/>
            <person name="Walesch S."/>
            <person name="Walt C."/>
            <person name="Boldt J."/>
            <person name="Bunk B."/>
            <person name="Haeckl F.J.F.P.J."/>
            <person name="Gunesch A.P."/>
            <person name="Birkelbach J."/>
            <person name="Nuebel U."/>
            <person name="Pietschmann T."/>
            <person name="Bach T."/>
            <person name="Mueller R."/>
        </authorList>
    </citation>
    <scope>NUCLEOTIDE SEQUENCE [LARGE SCALE GENOMIC DNA]</scope>
    <source>
        <strain evidence="6 7">MSr12523</strain>
    </source>
</reference>
<dbReference type="EMBL" id="CP089982">
    <property type="protein sequence ID" value="WXA90557.1"/>
    <property type="molecule type" value="Genomic_DNA"/>
</dbReference>
<dbReference type="Pfam" id="PF04879">
    <property type="entry name" value="Molybdop_Fe4S4"/>
    <property type="match status" value="1"/>
</dbReference>
<dbReference type="InterPro" id="IPR006963">
    <property type="entry name" value="Mopterin_OxRdtase_4Fe-4S_dom"/>
</dbReference>
<dbReference type="Pfam" id="PF00384">
    <property type="entry name" value="Molybdopterin"/>
    <property type="match status" value="1"/>
</dbReference>
<proteinExistence type="predicted"/>
<protein>
    <submittedName>
        <fullName evidence="6">Molybdopterin-dependent oxidoreductase</fullName>
    </submittedName>
</protein>
<evidence type="ECO:0000313" key="7">
    <source>
        <dbReference type="Proteomes" id="UP001379533"/>
    </source>
</evidence>
<keyword evidence="7" id="KW-1185">Reference proteome</keyword>
<dbReference type="PROSITE" id="PS51669">
    <property type="entry name" value="4FE4S_MOW_BIS_MGD"/>
    <property type="match status" value="1"/>
</dbReference>
<keyword evidence="3" id="KW-0408">Iron</keyword>
<dbReference type="PANTHER" id="PTHR43105">
    <property type="entry name" value="RESPIRATORY NITRATE REDUCTASE"/>
    <property type="match status" value="1"/>
</dbReference>
<name>A0ABZ2JVQ8_9BACT</name>
<organism evidence="6 7">
    <name type="scientific">Pendulispora brunnea</name>
    <dbReference type="NCBI Taxonomy" id="2905690"/>
    <lineage>
        <taxon>Bacteria</taxon>
        <taxon>Pseudomonadati</taxon>
        <taxon>Myxococcota</taxon>
        <taxon>Myxococcia</taxon>
        <taxon>Myxococcales</taxon>
        <taxon>Sorangiineae</taxon>
        <taxon>Pendulisporaceae</taxon>
        <taxon>Pendulispora</taxon>
    </lineage>
</organism>
<dbReference type="PANTHER" id="PTHR43105:SF10">
    <property type="entry name" value="NADH-QUINONE OXIDOREDUCTASE SUBUNIT G"/>
    <property type="match status" value="1"/>
</dbReference>
<dbReference type="Proteomes" id="UP001379533">
    <property type="component" value="Chromosome"/>
</dbReference>
<dbReference type="Gene3D" id="2.40.40.20">
    <property type="match status" value="1"/>
</dbReference>